<keyword evidence="1" id="KW-1133">Transmembrane helix</keyword>
<name>A0A1C7ENH5_9BACL</name>
<evidence type="ECO:0000256" key="1">
    <source>
        <dbReference type="SAM" id="Phobius"/>
    </source>
</evidence>
<dbReference type="OrthoDB" id="2427337at2"/>
<dbReference type="Proteomes" id="UP000092495">
    <property type="component" value="Chromosome"/>
</dbReference>
<proteinExistence type="predicted"/>
<organism evidence="2 3">
    <name type="scientific">Planococcus donghaensis</name>
    <dbReference type="NCBI Taxonomy" id="414778"/>
    <lineage>
        <taxon>Bacteria</taxon>
        <taxon>Bacillati</taxon>
        <taxon>Bacillota</taxon>
        <taxon>Bacilli</taxon>
        <taxon>Bacillales</taxon>
        <taxon>Caryophanaceae</taxon>
        <taxon>Planococcus</taxon>
    </lineage>
</organism>
<dbReference type="KEGG" id="pdg:BCM40_12265"/>
<keyword evidence="1" id="KW-0472">Membrane</keyword>
<feature type="transmembrane region" description="Helical" evidence="1">
    <location>
        <begin position="12"/>
        <end position="33"/>
    </location>
</feature>
<evidence type="ECO:0000313" key="2">
    <source>
        <dbReference type="EMBL" id="ANU24872.1"/>
    </source>
</evidence>
<accession>A0A1C7ENH5</accession>
<protein>
    <submittedName>
        <fullName evidence="2">Uncharacterized protein</fullName>
    </submittedName>
</protein>
<keyword evidence="1" id="KW-0812">Transmembrane</keyword>
<reference evidence="2" key="1">
    <citation type="submission" date="2016-10" db="EMBL/GenBank/DDBJ databases">
        <authorList>
            <person name="See-Too W.S."/>
        </authorList>
    </citation>
    <scope>NUCLEOTIDE SEQUENCE</scope>
    <source>
        <strain evidence="2">DSM 22276</strain>
    </source>
</reference>
<dbReference type="EMBL" id="CP016543">
    <property type="protein sequence ID" value="ANU24872.1"/>
    <property type="molecule type" value="Genomic_DNA"/>
</dbReference>
<keyword evidence="3" id="KW-1185">Reference proteome</keyword>
<evidence type="ECO:0000313" key="3">
    <source>
        <dbReference type="Proteomes" id="UP000092495"/>
    </source>
</evidence>
<sequence>MILIIAIAHKKILLSFWSVAIAVIFIAIGGWLLTPESQEAKNLKNELNIIVNESVGAISNMDKTRVSSIVVSKTSGGWDVELSLNADKGFTMISTKQLMWENAIKVLESASEINQLHNISLSWIYPVLNEQKNIEDKSVMSFTIDQATRDQIVWENLEPSVLPDLVYDYVEHSLLNE</sequence>
<dbReference type="AlphaFoldDB" id="A0A1C7ENH5"/>
<gene>
    <name evidence="2" type="ORF">BCM40_12265</name>
</gene>